<dbReference type="Proteomes" id="UP001069802">
    <property type="component" value="Unassembled WGS sequence"/>
</dbReference>
<organism evidence="2 3">
    <name type="scientific">Kiloniella laminariae</name>
    <dbReference type="NCBI Taxonomy" id="454162"/>
    <lineage>
        <taxon>Bacteria</taxon>
        <taxon>Pseudomonadati</taxon>
        <taxon>Pseudomonadota</taxon>
        <taxon>Alphaproteobacteria</taxon>
        <taxon>Rhodospirillales</taxon>
        <taxon>Kiloniellaceae</taxon>
        <taxon>Kiloniella</taxon>
    </lineage>
</organism>
<dbReference type="EMBL" id="JAPWGY010000007">
    <property type="protein sequence ID" value="MCZ4282416.1"/>
    <property type="molecule type" value="Genomic_DNA"/>
</dbReference>
<feature type="domain" description="MaoC-like" evidence="1">
    <location>
        <begin position="5"/>
        <end position="108"/>
    </location>
</feature>
<dbReference type="SUPFAM" id="SSF54637">
    <property type="entry name" value="Thioesterase/thiol ester dehydrase-isomerase"/>
    <property type="match status" value="1"/>
</dbReference>
<dbReference type="PANTHER" id="PTHR43664:SF1">
    <property type="entry name" value="BETA-METHYLMALYL-COA DEHYDRATASE"/>
    <property type="match status" value="1"/>
</dbReference>
<proteinExistence type="predicted"/>
<dbReference type="InterPro" id="IPR002539">
    <property type="entry name" value="MaoC-like_dom"/>
</dbReference>
<keyword evidence="3" id="KW-1185">Reference proteome</keyword>
<accession>A0ABT4LMS6</accession>
<dbReference type="InterPro" id="IPR052342">
    <property type="entry name" value="MCH/BMMD"/>
</dbReference>
<dbReference type="PANTHER" id="PTHR43664">
    <property type="entry name" value="MONOAMINE OXIDASE-RELATED"/>
    <property type="match status" value="1"/>
</dbReference>
<dbReference type="Gene3D" id="3.10.129.10">
    <property type="entry name" value="Hotdog Thioesterase"/>
    <property type="match status" value="1"/>
</dbReference>
<evidence type="ECO:0000313" key="3">
    <source>
        <dbReference type="Proteomes" id="UP001069802"/>
    </source>
</evidence>
<evidence type="ECO:0000259" key="1">
    <source>
        <dbReference type="Pfam" id="PF01575"/>
    </source>
</evidence>
<dbReference type="CDD" id="cd03451">
    <property type="entry name" value="FkbR2"/>
    <property type="match status" value="1"/>
</dbReference>
<dbReference type="RefSeq" id="WP_269424566.1">
    <property type="nucleotide sequence ID" value="NZ_JAPWGY010000007.1"/>
</dbReference>
<reference evidence="2" key="1">
    <citation type="submission" date="2022-12" db="EMBL/GenBank/DDBJ databases">
        <title>Bacterial isolates from different developmental stages of Nematostella vectensis.</title>
        <authorList>
            <person name="Fraune S."/>
        </authorList>
    </citation>
    <scope>NUCLEOTIDE SEQUENCE</scope>
    <source>
        <strain evidence="2">G21630-S1</strain>
    </source>
</reference>
<sequence length="162" mass="18342">MKFVTGMEIRHRFTKTVNEGDHSLFCSLTWNPQPLHINVEKARESGFSGVLVNGMYTLSLTLGVSVYDLTMEGLIGNLSIDDVHYHAPVQIGDTLNFMTRILHVRSSRSRPDWEVVTFQHFCFRNKDELVLDCHRTTLMQSGCDQAEDETVLDPDVIPATVS</sequence>
<dbReference type="InterPro" id="IPR029069">
    <property type="entry name" value="HotDog_dom_sf"/>
</dbReference>
<comment type="caution">
    <text evidence="2">The sequence shown here is derived from an EMBL/GenBank/DDBJ whole genome shotgun (WGS) entry which is preliminary data.</text>
</comment>
<evidence type="ECO:0000313" key="2">
    <source>
        <dbReference type="EMBL" id="MCZ4282416.1"/>
    </source>
</evidence>
<protein>
    <submittedName>
        <fullName evidence="2">MaoC family dehydratase</fullName>
    </submittedName>
</protein>
<name>A0ABT4LMS6_9PROT</name>
<gene>
    <name evidence="2" type="ORF">O4H49_16635</name>
</gene>
<dbReference type="Pfam" id="PF01575">
    <property type="entry name" value="MaoC_dehydratas"/>
    <property type="match status" value="1"/>
</dbReference>